<accession>A0A6J7MV05</accession>
<dbReference type="SFLD" id="SFLDS00003">
    <property type="entry name" value="Haloacid_Dehalogenase"/>
    <property type="match status" value="1"/>
</dbReference>
<reference evidence="1" key="1">
    <citation type="submission" date="2020-05" db="EMBL/GenBank/DDBJ databases">
        <authorList>
            <person name="Chiriac C."/>
            <person name="Salcher M."/>
            <person name="Ghai R."/>
            <person name="Kavagutti S V."/>
        </authorList>
    </citation>
    <scope>NUCLEOTIDE SEQUENCE</scope>
</reference>
<dbReference type="SFLD" id="SFLDG01129">
    <property type="entry name" value="C1.5:_HAD__Beta-PGM__Phosphata"/>
    <property type="match status" value="1"/>
</dbReference>
<dbReference type="EMBL" id="CAFBOM010000092">
    <property type="protein sequence ID" value="CAB4985010.1"/>
    <property type="molecule type" value="Genomic_DNA"/>
</dbReference>
<name>A0A6J7MV05_9ZZZZ</name>
<protein>
    <submittedName>
        <fullName evidence="1">Unannotated protein</fullName>
    </submittedName>
</protein>
<organism evidence="1">
    <name type="scientific">freshwater metagenome</name>
    <dbReference type="NCBI Taxonomy" id="449393"/>
    <lineage>
        <taxon>unclassified sequences</taxon>
        <taxon>metagenomes</taxon>
        <taxon>ecological metagenomes</taxon>
    </lineage>
</organism>
<dbReference type="SUPFAM" id="SSF56784">
    <property type="entry name" value="HAD-like"/>
    <property type="match status" value="1"/>
</dbReference>
<dbReference type="PANTHER" id="PTHR18901:SF38">
    <property type="entry name" value="PSEUDOURIDINE-5'-PHOSPHATASE"/>
    <property type="match status" value="1"/>
</dbReference>
<gene>
    <name evidence="1" type="ORF">UFOPK3957_00672</name>
</gene>
<sequence>MPGTPSAGPFDLVIFDHDGVLVDSEIIAMDLCASLLTEHGVPTTVDEAINVYLGGSLDSVMSAIEASGTVIDRAAFDVRFHDELFAGFRRELNPIPGIRALLEQLLALGIPCVIASSGSSQRVDLGITTTGLVEFFPDDVITTRDHVERGKPFPDLFLLAAERAGIDPARCLVIEDSPHGVEAAHRAGMRVVGLSYRTPVARLTGADWIVTDAADILPLILVP</sequence>
<dbReference type="AlphaFoldDB" id="A0A6J7MV05"/>
<dbReference type="InterPro" id="IPR023214">
    <property type="entry name" value="HAD_sf"/>
</dbReference>
<dbReference type="InterPro" id="IPR036412">
    <property type="entry name" value="HAD-like_sf"/>
</dbReference>
<dbReference type="InterPro" id="IPR006439">
    <property type="entry name" value="HAD-SF_hydro_IA"/>
</dbReference>
<dbReference type="Pfam" id="PF13419">
    <property type="entry name" value="HAD_2"/>
    <property type="match status" value="1"/>
</dbReference>
<dbReference type="InterPro" id="IPR023198">
    <property type="entry name" value="PGP-like_dom2"/>
</dbReference>
<evidence type="ECO:0000313" key="1">
    <source>
        <dbReference type="EMBL" id="CAB4985010.1"/>
    </source>
</evidence>
<dbReference type="NCBIfam" id="TIGR01509">
    <property type="entry name" value="HAD-SF-IA-v3"/>
    <property type="match status" value="1"/>
</dbReference>
<dbReference type="SFLD" id="SFLDG01135">
    <property type="entry name" value="C1.5.6:_HAD__Beta-PGM__Phospha"/>
    <property type="match status" value="1"/>
</dbReference>
<dbReference type="PANTHER" id="PTHR18901">
    <property type="entry name" value="2-DEOXYGLUCOSE-6-PHOSPHATE PHOSPHATASE 2"/>
    <property type="match status" value="1"/>
</dbReference>
<dbReference type="InterPro" id="IPR041492">
    <property type="entry name" value="HAD_2"/>
</dbReference>
<proteinExistence type="predicted"/>
<dbReference type="Gene3D" id="3.40.50.1000">
    <property type="entry name" value="HAD superfamily/HAD-like"/>
    <property type="match status" value="1"/>
</dbReference>
<dbReference type="Gene3D" id="1.10.150.240">
    <property type="entry name" value="Putative phosphatase, domain 2"/>
    <property type="match status" value="1"/>
</dbReference>